<dbReference type="CDD" id="cd10283">
    <property type="entry name" value="MnuA_DNase1-like"/>
    <property type="match status" value="1"/>
</dbReference>
<dbReference type="Proteomes" id="UP000184147">
    <property type="component" value="Unassembled WGS sequence"/>
</dbReference>
<dbReference type="RefSeq" id="WP_073363847.1">
    <property type="nucleotide sequence ID" value="NZ_FQVQ01000011.1"/>
</dbReference>
<name>A0A1M5CCW5_9FLAO</name>
<gene>
    <name evidence="5" type="ORF">SAMN05444377_11174</name>
</gene>
<dbReference type="SUPFAM" id="SSF56219">
    <property type="entry name" value="DNase I-like"/>
    <property type="match status" value="1"/>
</dbReference>
<comment type="similarity">
    <text evidence="1">Belongs to the DNase I family.</text>
</comment>
<dbReference type="PANTHER" id="PTHR11371:SF31">
    <property type="entry name" value="EXTRACELLULAR NUCLEASE"/>
    <property type="match status" value="1"/>
</dbReference>
<accession>A0A1M5CCW5</accession>
<keyword evidence="5" id="KW-0255">Endonuclease</keyword>
<dbReference type="AlphaFoldDB" id="A0A1M5CCW5"/>
<keyword evidence="5" id="KW-0269">Exonuclease</keyword>
<evidence type="ECO:0000256" key="3">
    <source>
        <dbReference type="ARBA" id="ARBA00022801"/>
    </source>
</evidence>
<feature type="domain" description="Endonuclease/exonuclease/phosphatase" evidence="4">
    <location>
        <begin position="23"/>
        <end position="257"/>
    </location>
</feature>
<sequence length="267" mass="30543">MPYRFLFIILFAFQGLIAQVQVVSWNIANFGASKTKEEIAFLAQYLRTYDIVALQEVVAGPGGAQQVAALADALNRKGSQWDYVVSAPTVSSAYKTERYAYLWKPSRVKLIGKPWLEATWAQAIDREPYYATFQFEVHNFTLVNFHAITASKQPEREIKYFKFLPTQYPQLRLLFLGDFNCSDSNTVFNPLRQQGYLPAFTAQKTSLKKSCADGDCLSKPFDNIWYPKDFVRIVNPTVLHFYRLFSDFSAARALSDHVPILVTLEFL</sequence>
<keyword evidence="2" id="KW-0540">Nuclease</keyword>
<dbReference type="STRING" id="1124188.SAMN05444377_11174"/>
<protein>
    <submittedName>
        <fullName evidence="5">Metal-dependent hydrolase, endonuclease/exonuclease/phosphatase family</fullName>
    </submittedName>
</protein>
<dbReference type="GO" id="GO:0004536">
    <property type="term" value="F:DNA nuclease activity"/>
    <property type="evidence" value="ECO:0007669"/>
    <property type="project" value="InterPro"/>
</dbReference>
<dbReference type="Pfam" id="PF03372">
    <property type="entry name" value="Exo_endo_phos"/>
    <property type="match status" value="1"/>
</dbReference>
<dbReference type="GO" id="GO:0004527">
    <property type="term" value="F:exonuclease activity"/>
    <property type="evidence" value="ECO:0007669"/>
    <property type="project" value="UniProtKB-KW"/>
</dbReference>
<dbReference type="InterPro" id="IPR036691">
    <property type="entry name" value="Endo/exonu/phosph_ase_sf"/>
</dbReference>
<keyword evidence="6" id="KW-1185">Reference proteome</keyword>
<organism evidence="5 6">
    <name type="scientific">Flavobacterium fontis</name>
    <dbReference type="NCBI Taxonomy" id="1124188"/>
    <lineage>
        <taxon>Bacteria</taxon>
        <taxon>Pseudomonadati</taxon>
        <taxon>Bacteroidota</taxon>
        <taxon>Flavobacteriia</taxon>
        <taxon>Flavobacteriales</taxon>
        <taxon>Flavobacteriaceae</taxon>
        <taxon>Flavobacterium</taxon>
    </lineage>
</organism>
<evidence type="ECO:0000313" key="5">
    <source>
        <dbReference type="EMBL" id="SHF52604.1"/>
    </source>
</evidence>
<dbReference type="GO" id="GO:0004519">
    <property type="term" value="F:endonuclease activity"/>
    <property type="evidence" value="ECO:0007669"/>
    <property type="project" value="UniProtKB-KW"/>
</dbReference>
<evidence type="ECO:0000259" key="4">
    <source>
        <dbReference type="Pfam" id="PF03372"/>
    </source>
</evidence>
<dbReference type="OrthoDB" id="5500612at2"/>
<reference evidence="5 6" key="1">
    <citation type="submission" date="2016-11" db="EMBL/GenBank/DDBJ databases">
        <authorList>
            <person name="Jaros S."/>
            <person name="Januszkiewicz K."/>
            <person name="Wedrychowicz H."/>
        </authorList>
    </citation>
    <scope>NUCLEOTIDE SEQUENCE [LARGE SCALE GENOMIC DNA]</scope>
    <source>
        <strain evidence="5 6">DSM 25660</strain>
    </source>
</reference>
<dbReference type="GO" id="GO:0006308">
    <property type="term" value="P:DNA catabolic process"/>
    <property type="evidence" value="ECO:0007669"/>
    <property type="project" value="InterPro"/>
</dbReference>
<dbReference type="InterPro" id="IPR016202">
    <property type="entry name" value="DNase_I"/>
</dbReference>
<dbReference type="PANTHER" id="PTHR11371">
    <property type="entry name" value="DEOXYRIBONUCLEASE"/>
    <property type="match status" value="1"/>
</dbReference>
<keyword evidence="3 5" id="KW-0378">Hydrolase</keyword>
<dbReference type="SMART" id="SM00476">
    <property type="entry name" value="DNaseIc"/>
    <property type="match status" value="1"/>
</dbReference>
<dbReference type="Gene3D" id="3.60.10.10">
    <property type="entry name" value="Endonuclease/exonuclease/phosphatase"/>
    <property type="match status" value="1"/>
</dbReference>
<dbReference type="InterPro" id="IPR005135">
    <property type="entry name" value="Endo/exonuclease/phosphatase"/>
</dbReference>
<dbReference type="EMBL" id="FQVQ01000011">
    <property type="protein sequence ID" value="SHF52604.1"/>
    <property type="molecule type" value="Genomic_DNA"/>
</dbReference>
<evidence type="ECO:0000256" key="2">
    <source>
        <dbReference type="ARBA" id="ARBA00022722"/>
    </source>
</evidence>
<proteinExistence type="inferred from homology"/>
<evidence type="ECO:0000256" key="1">
    <source>
        <dbReference type="ARBA" id="ARBA00007359"/>
    </source>
</evidence>
<evidence type="ECO:0000313" key="6">
    <source>
        <dbReference type="Proteomes" id="UP000184147"/>
    </source>
</evidence>